<dbReference type="GO" id="GO:0001682">
    <property type="term" value="P:tRNA 5'-leader removal"/>
    <property type="evidence" value="ECO:0007669"/>
    <property type="project" value="UniProtKB-UniRule"/>
</dbReference>
<dbReference type="EMBL" id="CP024988">
    <property type="protein sequence ID" value="AWT27502.1"/>
    <property type="molecule type" value="Genomic_DNA"/>
</dbReference>
<dbReference type="EC" id="3.1.26.5" evidence="6 7"/>
<dbReference type="AlphaFoldDB" id="A0A2Z3YR77"/>
<comment type="subunit">
    <text evidence="6">Consists of a catalytic RNA component (M1 or rnpB) and a protein subunit.</text>
</comment>
<dbReference type="PANTHER" id="PTHR33992">
    <property type="entry name" value="RIBONUCLEASE P PROTEIN COMPONENT"/>
    <property type="match status" value="1"/>
</dbReference>
<dbReference type="Proteomes" id="UP000247696">
    <property type="component" value="Chromosome"/>
</dbReference>
<evidence type="ECO:0000256" key="3">
    <source>
        <dbReference type="ARBA" id="ARBA00022759"/>
    </source>
</evidence>
<accession>A0A2Z3YR77</accession>
<proteinExistence type="inferred from homology"/>
<sequence>MLPPEHRLRSTSLFGETVRRGRKKGSRTAVVYVYERQYEGTGAGYPATVGGPRVGLVVSKAVGNAVTRHAVSRKLRHTAGRIIADGVPAGLLRPEHSVVLRALPAAADATSGELERDVRHALRRLLG</sequence>
<evidence type="ECO:0000256" key="4">
    <source>
        <dbReference type="ARBA" id="ARBA00022801"/>
    </source>
</evidence>
<evidence type="ECO:0000256" key="6">
    <source>
        <dbReference type="HAMAP-Rule" id="MF_00227"/>
    </source>
</evidence>
<dbReference type="GO" id="GO:0042781">
    <property type="term" value="F:3'-tRNA processing endoribonuclease activity"/>
    <property type="evidence" value="ECO:0007669"/>
    <property type="project" value="TreeGrafter"/>
</dbReference>
<dbReference type="InterPro" id="IPR020568">
    <property type="entry name" value="Ribosomal_Su5_D2-typ_SF"/>
</dbReference>
<keyword evidence="3 6" id="KW-0255">Endonuclease</keyword>
<dbReference type="RefSeq" id="WP_066587252.1">
    <property type="nucleotide sequence ID" value="NZ_CABKVS010000002.1"/>
</dbReference>
<evidence type="ECO:0000256" key="1">
    <source>
        <dbReference type="ARBA" id="ARBA00022694"/>
    </source>
</evidence>
<dbReference type="OrthoDB" id="196964at2"/>
<name>A0A2Z3YR77_9CORY</name>
<comment type="similarity">
    <text evidence="6">Belongs to the RnpA family.</text>
</comment>
<dbReference type="GO" id="GO:0000049">
    <property type="term" value="F:tRNA binding"/>
    <property type="evidence" value="ECO:0007669"/>
    <property type="project" value="UniProtKB-UniRule"/>
</dbReference>
<dbReference type="STRING" id="1737425.GCA_900049755_01780"/>
<dbReference type="InterPro" id="IPR000100">
    <property type="entry name" value="RNase_P"/>
</dbReference>
<dbReference type="SUPFAM" id="SSF54211">
    <property type="entry name" value="Ribosomal protein S5 domain 2-like"/>
    <property type="match status" value="1"/>
</dbReference>
<organism evidence="8 9">
    <name type="scientific">Corynebacterium provencense</name>
    <dbReference type="NCBI Taxonomy" id="1737425"/>
    <lineage>
        <taxon>Bacteria</taxon>
        <taxon>Bacillati</taxon>
        <taxon>Actinomycetota</taxon>
        <taxon>Actinomycetes</taxon>
        <taxon>Mycobacteriales</taxon>
        <taxon>Corynebacteriaceae</taxon>
        <taxon>Corynebacterium</taxon>
    </lineage>
</organism>
<comment type="function">
    <text evidence="6">RNaseP catalyzes the removal of the 5'-leader sequence from pre-tRNA to produce the mature 5'-terminus. It can also cleave other RNA substrates such as 4.5S RNA. The protein component plays an auxiliary but essential role in vivo by binding to the 5'-leader sequence and broadening the substrate specificity of the ribozyme.</text>
</comment>
<keyword evidence="1 6" id="KW-0819">tRNA processing</keyword>
<comment type="catalytic activity">
    <reaction evidence="6">
        <text>Endonucleolytic cleavage of RNA, removing 5'-extranucleotides from tRNA precursor.</text>
        <dbReference type="EC" id="3.1.26.5"/>
    </reaction>
</comment>
<evidence type="ECO:0000313" key="9">
    <source>
        <dbReference type="Proteomes" id="UP000247696"/>
    </source>
</evidence>
<dbReference type="GO" id="GO:0004526">
    <property type="term" value="F:ribonuclease P activity"/>
    <property type="evidence" value="ECO:0007669"/>
    <property type="project" value="UniProtKB-UniRule"/>
</dbReference>
<keyword evidence="2 6" id="KW-0540">Nuclease</keyword>
<evidence type="ECO:0000256" key="2">
    <source>
        <dbReference type="ARBA" id="ARBA00022722"/>
    </source>
</evidence>
<evidence type="ECO:0000256" key="7">
    <source>
        <dbReference type="NCBIfam" id="TIGR00188"/>
    </source>
</evidence>
<gene>
    <name evidence="6 8" type="primary">rnpA</name>
    <name evidence="8" type="ORF">Csp1_27590</name>
</gene>
<keyword evidence="5 6" id="KW-0694">RNA-binding</keyword>
<dbReference type="KEGG" id="cpre:Csp1_27590"/>
<dbReference type="HAMAP" id="MF_00227">
    <property type="entry name" value="RNase_P"/>
    <property type="match status" value="1"/>
</dbReference>
<dbReference type="InterPro" id="IPR014721">
    <property type="entry name" value="Ribsml_uS5_D2-typ_fold_subgr"/>
</dbReference>
<protein>
    <recommendedName>
        <fullName evidence="6 7">Ribonuclease P protein component</fullName>
        <shortName evidence="6">RNase P protein</shortName>
        <shortName evidence="6">RNaseP protein</shortName>
        <ecNumber evidence="6 7">3.1.26.5</ecNumber>
    </recommendedName>
    <alternativeName>
        <fullName evidence="6">Protein C5</fullName>
    </alternativeName>
</protein>
<dbReference type="Pfam" id="PF00825">
    <property type="entry name" value="Ribonuclease_P"/>
    <property type="match status" value="1"/>
</dbReference>
<keyword evidence="9" id="KW-1185">Reference proteome</keyword>
<reference evidence="9" key="1">
    <citation type="submission" date="2017-11" db="EMBL/GenBank/DDBJ databases">
        <title>Otitis media/interna in a cat caused by the recently described species Corynebacterium provencense.</title>
        <authorList>
            <person name="Kittl S."/>
            <person name="Brodard I."/>
            <person name="Rychener L."/>
            <person name="Jores J."/>
            <person name="Roosje P."/>
            <person name="Gobeli Brawand S."/>
        </authorList>
    </citation>
    <scope>NUCLEOTIDE SEQUENCE [LARGE SCALE GENOMIC DNA]</scope>
    <source>
        <strain evidence="9">17KM38</strain>
    </source>
</reference>
<dbReference type="PANTHER" id="PTHR33992:SF1">
    <property type="entry name" value="RIBONUCLEASE P PROTEIN COMPONENT"/>
    <property type="match status" value="1"/>
</dbReference>
<dbReference type="GO" id="GO:0030677">
    <property type="term" value="C:ribonuclease P complex"/>
    <property type="evidence" value="ECO:0007669"/>
    <property type="project" value="TreeGrafter"/>
</dbReference>
<dbReference type="Gene3D" id="3.30.230.10">
    <property type="match status" value="1"/>
</dbReference>
<keyword evidence="4 6" id="KW-0378">Hydrolase</keyword>
<evidence type="ECO:0000313" key="8">
    <source>
        <dbReference type="EMBL" id="AWT27502.1"/>
    </source>
</evidence>
<dbReference type="NCBIfam" id="TIGR00188">
    <property type="entry name" value="rnpA"/>
    <property type="match status" value="1"/>
</dbReference>
<evidence type="ECO:0000256" key="5">
    <source>
        <dbReference type="ARBA" id="ARBA00022884"/>
    </source>
</evidence>